<organism evidence="1 2">
    <name type="scientific">Mucispirillum schaedleri ASF457</name>
    <dbReference type="NCBI Taxonomy" id="1379858"/>
    <lineage>
        <taxon>Bacteria</taxon>
        <taxon>Pseudomonadati</taxon>
        <taxon>Deferribacterota</taxon>
        <taxon>Deferribacteres</taxon>
        <taxon>Deferribacterales</taxon>
        <taxon>Mucispirillaceae</taxon>
        <taxon>Mucispirillum</taxon>
    </lineage>
</organism>
<reference evidence="1" key="3">
    <citation type="submission" date="2022-06" db="EMBL/GenBank/DDBJ databases">
        <title>Resources to Facilitate Use of the Altered Schaedler Flora (ASF) Mouse Model to Study Microbiome Function.</title>
        <authorList>
            <person name="Proctor A."/>
            <person name="Parvinroo S."/>
            <person name="Richie T."/>
            <person name="Jia X."/>
            <person name="Lee S.T.M."/>
            <person name="Karp P.D."/>
            <person name="Paley S."/>
            <person name="Kostic A.D."/>
            <person name="Pierre J.F."/>
            <person name="Wannemuehler M.J."/>
            <person name="Phillips G.J."/>
        </authorList>
    </citation>
    <scope>NUCLEOTIDE SEQUENCE</scope>
    <source>
        <strain evidence="1">ASF457</strain>
    </source>
</reference>
<keyword evidence="2" id="KW-1185">Reference proteome</keyword>
<dbReference type="InterPro" id="IPR011889">
    <property type="entry name" value="Liste_lipo_26"/>
</dbReference>
<protein>
    <submittedName>
        <fullName evidence="1">Uncharacterized protein</fullName>
    </submittedName>
</protein>
<dbReference type="EMBL" id="CP097562">
    <property type="protein sequence ID" value="USF23262.1"/>
    <property type="molecule type" value="Genomic_DNA"/>
</dbReference>
<dbReference type="RefSeq" id="WP_023276330.1">
    <property type="nucleotide sequence ID" value="NZ_CP097562.1"/>
</dbReference>
<name>V2QAP1_9BACT</name>
<proteinExistence type="predicted"/>
<gene>
    <name evidence="1" type="ORF">N508_000318</name>
</gene>
<reference evidence="1" key="1">
    <citation type="journal article" date="2014" name="Genome Announc.">
        <title>Draft genome sequences of the altered schaedler flora, a defined bacterial community from gnotobiotic mice.</title>
        <authorList>
            <person name="Wannemuehler M.J."/>
            <person name="Overstreet A.M."/>
            <person name="Ward D.V."/>
            <person name="Phillips G.J."/>
        </authorList>
    </citation>
    <scope>NUCLEOTIDE SEQUENCE</scope>
    <source>
        <strain evidence="1">ASF457</strain>
    </source>
</reference>
<dbReference type="eggNOG" id="COG3291">
    <property type="taxonomic scope" value="Bacteria"/>
</dbReference>
<dbReference type="KEGG" id="msch:N508_000318"/>
<dbReference type="AlphaFoldDB" id="V2QAP1"/>
<accession>V2QAP1</accession>
<evidence type="ECO:0000313" key="2">
    <source>
        <dbReference type="Proteomes" id="UP000017429"/>
    </source>
</evidence>
<dbReference type="Proteomes" id="UP000017429">
    <property type="component" value="Chromosome"/>
</dbReference>
<reference evidence="1" key="2">
    <citation type="submission" date="2022-05" db="EMBL/GenBank/DDBJ databases">
        <authorList>
            <person name="Proctor A.L."/>
            <person name="Phillips G.J."/>
            <person name="Wannemuehler M.J."/>
        </authorList>
    </citation>
    <scope>NUCLEOTIDE SEQUENCE</scope>
    <source>
        <strain evidence="1">ASF457</strain>
    </source>
</reference>
<dbReference type="OrthoDB" id="9813840at2"/>
<dbReference type="Pfam" id="PF03382">
    <property type="entry name" value="DUF285"/>
    <property type="match status" value="4"/>
</dbReference>
<evidence type="ECO:0000313" key="1">
    <source>
        <dbReference type="EMBL" id="USF23262.1"/>
    </source>
</evidence>
<dbReference type="NCBIfam" id="TIGR02167">
    <property type="entry name" value="Liste_lipo_26"/>
    <property type="match status" value="5"/>
</dbReference>
<dbReference type="InterPro" id="IPR005046">
    <property type="entry name" value="DUF285"/>
</dbReference>
<sequence length="681" mass="79700">MSKSDLQAKLVQAVMDHDVDLVIQAIRDGAEVDSNVICQAESALQDLEIEYADDTALYAGRTAKNSDRDYIYRIVSRYAKGQKLDTIINSMFNRKTNSLKSKGVIITPKNKNELRKLITLKRQYLGDIDISQIKDLSGLFKDMHKTKTMRLDYYDDYDNVFHYDEVCRTDYGGIDRWDTSHVEYMDEMFYGFDFSEISDDSPLFKWISSLDVSNVKDMGYMFADSKDFNVDISDWDTSNVINMSYMFKNASKFNQDIGSWNTSNVLCMVGMFDGAESFKQNIDNWDTSSINKDYRKSNEKMYNFLDPEKLCRYIKFENCPTVPAWIKTPERENDKYIPKTKMELMMLVRDKNVSLADIDISNINDLSVLFLHCNRNFDGLETWDTSHVENMSHMFAFSRNFNHDISMWNTSKVKYMDGMFQETAFNQNINNWDISNVKDISMMFFCAREFNQPLDKWDTSNVESMYCLFLLAEKFNMDINSWNTSKVKNMSRMFQSMSFNKPLNNWNTSKVTNMESMFYNNNAFNQNISSWNVSKVTNFTGMFGEAASFNQPLNDWDISNATSLKSMFFRNKSFNQPLNNWNTSKVKNMHSLFEEAESFNQYIGDWDVSKVTEMSSMFSGAKHFNQDLSNWKPKSIKRLSWFLEDAKSFRYNLNSWDIEKGSVDTYCMLNGTKIPKPKWYE</sequence>
<dbReference type="eggNOG" id="COG4886">
    <property type="taxonomic scope" value="Bacteria"/>
</dbReference>